<evidence type="ECO:0000256" key="4">
    <source>
        <dbReference type="ARBA" id="ARBA00022821"/>
    </source>
</evidence>
<feature type="region of interest" description="Disordered" evidence="6">
    <location>
        <begin position="1078"/>
        <end position="1113"/>
    </location>
</feature>
<dbReference type="PRINTS" id="PR00364">
    <property type="entry name" value="DISEASERSIST"/>
</dbReference>
<accession>A0A438G3X7</accession>
<dbReference type="FunFam" id="1.10.10.10:FF:000322">
    <property type="entry name" value="Probable disease resistance protein At1g63360"/>
    <property type="match status" value="1"/>
</dbReference>
<dbReference type="AlphaFoldDB" id="A0A438G3X7"/>
<evidence type="ECO:0000256" key="2">
    <source>
        <dbReference type="ARBA" id="ARBA00022737"/>
    </source>
</evidence>
<feature type="compositionally biased region" description="Pro residues" evidence="6">
    <location>
        <begin position="1099"/>
        <end position="1108"/>
    </location>
</feature>
<dbReference type="InterPro" id="IPR036388">
    <property type="entry name" value="WH-like_DNA-bd_sf"/>
</dbReference>
<dbReference type="InterPro" id="IPR058922">
    <property type="entry name" value="WHD_DRP"/>
</dbReference>
<evidence type="ECO:0000259" key="8">
    <source>
        <dbReference type="Pfam" id="PF00931"/>
    </source>
</evidence>
<protein>
    <submittedName>
        <fullName evidence="12">Putative disease resistance protein RGA4</fullName>
    </submittedName>
</protein>
<dbReference type="Gene3D" id="1.20.5.4130">
    <property type="match status" value="1"/>
</dbReference>
<dbReference type="FunFam" id="3.40.50.300:FF:001091">
    <property type="entry name" value="Probable disease resistance protein At1g61300"/>
    <property type="match status" value="1"/>
</dbReference>
<dbReference type="EMBL" id="QGNW01000617">
    <property type="protein sequence ID" value="RVW66897.1"/>
    <property type="molecule type" value="Genomic_DNA"/>
</dbReference>
<keyword evidence="5" id="KW-0067">ATP-binding</keyword>
<evidence type="ECO:0000256" key="5">
    <source>
        <dbReference type="ARBA" id="ARBA00022840"/>
    </source>
</evidence>
<evidence type="ECO:0000259" key="9">
    <source>
        <dbReference type="Pfam" id="PF18052"/>
    </source>
</evidence>
<feature type="compositionally biased region" description="Polar residues" evidence="6">
    <location>
        <begin position="1080"/>
        <end position="1094"/>
    </location>
</feature>
<dbReference type="Gene3D" id="3.40.50.300">
    <property type="entry name" value="P-loop containing nucleotide triphosphate hydrolases"/>
    <property type="match status" value="1"/>
</dbReference>
<dbReference type="SUPFAM" id="SSF52058">
    <property type="entry name" value="L domain-like"/>
    <property type="match status" value="1"/>
</dbReference>
<evidence type="ECO:0000256" key="7">
    <source>
        <dbReference type="SAM" id="Phobius"/>
    </source>
</evidence>
<dbReference type="InterPro" id="IPR027417">
    <property type="entry name" value="P-loop_NTPase"/>
</dbReference>
<dbReference type="InterPro" id="IPR001611">
    <property type="entry name" value="Leu-rich_rpt"/>
</dbReference>
<dbReference type="SUPFAM" id="SSF52540">
    <property type="entry name" value="P-loop containing nucleoside triphosphate hydrolases"/>
    <property type="match status" value="1"/>
</dbReference>
<dbReference type="PANTHER" id="PTHR36766:SF55">
    <property type="entry name" value="OS11G0492900 PROTEIN"/>
    <property type="match status" value="1"/>
</dbReference>
<name>A0A438G3X7_VITVI</name>
<gene>
    <name evidence="12" type="primary">RGA4_74</name>
    <name evidence="12" type="ORF">CK203_065894</name>
</gene>
<dbReference type="GO" id="GO:0005524">
    <property type="term" value="F:ATP binding"/>
    <property type="evidence" value="ECO:0007669"/>
    <property type="project" value="UniProtKB-KW"/>
</dbReference>
<dbReference type="Gene3D" id="3.80.10.10">
    <property type="entry name" value="Ribonuclease Inhibitor"/>
    <property type="match status" value="2"/>
</dbReference>
<dbReference type="GO" id="GO:0051707">
    <property type="term" value="P:response to other organism"/>
    <property type="evidence" value="ECO:0007669"/>
    <property type="project" value="UniProtKB-ARBA"/>
</dbReference>
<dbReference type="InterPro" id="IPR041118">
    <property type="entry name" value="Rx_N"/>
</dbReference>
<keyword evidence="7" id="KW-0812">Transmembrane</keyword>
<sequence length="1157" mass="130603">MYDSVSIIISPIASSLMTLIWLLMGLGDIPALEGIKDELEKLWRALVPMKAELMDEEDLQVADPVLEYWLGELQDAASDAQDVLEAFSTRVYWSARRKQQQQAKDPYPRPLHYTSSFAGDVVGREDDKSKILDMLLSHDSDQGEECHFSVIPIIGMAGVGKTTLAQLIFNHPIAVRRFDLRIWVCVTVNFNFPRILENIITSLSHLNCDFGGLSTSMLESRVVQLLSGQRFLIVLDDVWTHNYFEWEPLEKVLRHGERGSRVVVTSRTSKVSDIMGNQGPYRLGLLSDDDCWQLFRTIAFKPSQESNRTWGKLEKIGRKIVAKCRGLPLAVKAMAGLLRGNTDVNKWQNISANDICEVEKHNIFAALKLSYDHLPSHIKQCFAYCSLFPKGYVFRKKDLVELWMAEDFIQFTGQESQEETGSQYFDELLMRFFFQPSDVGSDQYTMHDLIHELAQLVSGPRCRQVKDGEQCYLSQKTRHVSLLGKDVEQPVLQIVDKCRQLRTLLFPCGYLKNIGNTLDKMFQTLTCIRTLDLSSSPISELPQSIDKLELLRYLDLSKTEISVLPDTLCNLYNLQTLRLSGCLSLVELPKDLANLINLRHLELDERFWYKCTKLPPRMGCLTSLHNLHVFPIGCENGYGIEELKGMRYLTGTLHVSKLENAKKNAAEAKLREKESLEKLVLEWSGDVAAPQDEEAHERVLEDLQPHSNLKELLVFRFLGTRFPLLMKEKALQNLVSLSLNHCTKCKFFSIGHLPHLRRLFLKEMQELQGLSVFGESQEELSQANEVSIDTLKIVDCPKLTELPYFSELRDLKIKRCKSLKVLPGTQSLEFLILIDNLVLEDLNEANSSFSKLLELKIVSCPKLQALPQVFAPQKVEIIGCELVTALPNPGCFRRLQHLAVDQSCHGGKLIGEIPDSSSLCSLVISNFSNATSFPKWPYLPSLRALHIRHCKDLLSLCEEAAPFQGLTFLKLLSIQSCPSLVTLPHGGLPKTLECLTISSCTSLEALGPEDVLTSLTSLTDLYIEYCPKIKRLPKEGVSPFLQHLVIQGCPLLMERCSKEGGGPDWPKIMHIPDLEVAPTNVRSSPDFTKSSMQASDSPGPGPKSPNKPRPSSAHWYSHLSCCSRGVDVRESTQSPRRLMLREGKIQSFTYTHCLTLT</sequence>
<dbReference type="Gene3D" id="1.10.10.10">
    <property type="entry name" value="Winged helix-like DNA-binding domain superfamily/Winged helix DNA-binding domain"/>
    <property type="match status" value="1"/>
</dbReference>
<organism evidence="12 13">
    <name type="scientific">Vitis vinifera</name>
    <name type="common">Grape</name>
    <dbReference type="NCBI Taxonomy" id="29760"/>
    <lineage>
        <taxon>Eukaryota</taxon>
        <taxon>Viridiplantae</taxon>
        <taxon>Streptophyta</taxon>
        <taxon>Embryophyta</taxon>
        <taxon>Tracheophyta</taxon>
        <taxon>Spermatophyta</taxon>
        <taxon>Magnoliopsida</taxon>
        <taxon>eudicotyledons</taxon>
        <taxon>Gunneridae</taxon>
        <taxon>Pentapetalae</taxon>
        <taxon>rosids</taxon>
        <taxon>Vitales</taxon>
        <taxon>Vitaceae</taxon>
        <taxon>Viteae</taxon>
        <taxon>Vitis</taxon>
    </lineage>
</organism>
<keyword evidence="1" id="KW-0433">Leucine-rich repeat</keyword>
<keyword evidence="3" id="KW-0547">Nucleotide-binding</keyword>
<proteinExistence type="predicted"/>
<evidence type="ECO:0000256" key="6">
    <source>
        <dbReference type="SAM" id="MobiDB-lite"/>
    </source>
</evidence>
<evidence type="ECO:0000259" key="11">
    <source>
        <dbReference type="Pfam" id="PF25019"/>
    </source>
</evidence>
<dbReference type="Pfam" id="PF23559">
    <property type="entry name" value="WHD_DRP"/>
    <property type="match status" value="1"/>
</dbReference>
<dbReference type="GO" id="GO:0043531">
    <property type="term" value="F:ADP binding"/>
    <property type="evidence" value="ECO:0007669"/>
    <property type="project" value="InterPro"/>
</dbReference>
<feature type="domain" description="NB-ARC" evidence="8">
    <location>
        <begin position="125"/>
        <end position="302"/>
    </location>
</feature>
<dbReference type="Proteomes" id="UP000288805">
    <property type="component" value="Unassembled WGS sequence"/>
</dbReference>
<dbReference type="PANTHER" id="PTHR36766">
    <property type="entry name" value="PLANT BROAD-SPECTRUM MILDEW RESISTANCE PROTEIN RPW8"/>
    <property type="match status" value="1"/>
</dbReference>
<keyword evidence="2" id="KW-0677">Repeat</keyword>
<evidence type="ECO:0000259" key="10">
    <source>
        <dbReference type="Pfam" id="PF23559"/>
    </source>
</evidence>
<evidence type="ECO:0000313" key="12">
    <source>
        <dbReference type="EMBL" id="RVW66897.1"/>
    </source>
</evidence>
<dbReference type="SUPFAM" id="SSF52047">
    <property type="entry name" value="RNI-like"/>
    <property type="match status" value="1"/>
</dbReference>
<feature type="domain" description="Disease resistance protein winged helix" evidence="10">
    <location>
        <begin position="387"/>
        <end position="454"/>
    </location>
</feature>
<keyword evidence="4" id="KW-0611">Plant defense</keyword>
<feature type="domain" description="Disease resistance N-terminal" evidence="9">
    <location>
        <begin position="31"/>
        <end position="100"/>
    </location>
</feature>
<dbReference type="GO" id="GO:0006952">
    <property type="term" value="P:defense response"/>
    <property type="evidence" value="ECO:0007669"/>
    <property type="project" value="UniProtKB-KW"/>
</dbReference>
<keyword evidence="7" id="KW-0472">Membrane</keyword>
<keyword evidence="7" id="KW-1133">Transmembrane helix</keyword>
<dbReference type="InterPro" id="IPR032675">
    <property type="entry name" value="LRR_dom_sf"/>
</dbReference>
<dbReference type="InterPro" id="IPR056789">
    <property type="entry name" value="LRR_R13L1-DRL21"/>
</dbReference>
<evidence type="ECO:0000256" key="1">
    <source>
        <dbReference type="ARBA" id="ARBA00022614"/>
    </source>
</evidence>
<dbReference type="Pfam" id="PF18052">
    <property type="entry name" value="Rx_N"/>
    <property type="match status" value="1"/>
</dbReference>
<reference evidence="12 13" key="1">
    <citation type="journal article" date="2018" name="PLoS Genet.">
        <title>Population sequencing reveals clonal diversity and ancestral inbreeding in the grapevine cultivar Chardonnay.</title>
        <authorList>
            <person name="Roach M.J."/>
            <person name="Johnson D.L."/>
            <person name="Bohlmann J."/>
            <person name="van Vuuren H.J."/>
            <person name="Jones S.J."/>
            <person name="Pretorius I.S."/>
            <person name="Schmidt S.A."/>
            <person name="Borneman A.R."/>
        </authorList>
    </citation>
    <scope>NUCLEOTIDE SEQUENCE [LARGE SCALE GENOMIC DNA]</scope>
    <source>
        <strain evidence="13">cv. Chardonnay</strain>
        <tissue evidence="12">Leaf</tissue>
    </source>
</reference>
<dbReference type="InterPro" id="IPR002182">
    <property type="entry name" value="NB-ARC"/>
</dbReference>
<comment type="caution">
    <text evidence="12">The sequence shown here is derived from an EMBL/GenBank/DDBJ whole genome shotgun (WGS) entry which is preliminary data.</text>
</comment>
<evidence type="ECO:0000256" key="3">
    <source>
        <dbReference type="ARBA" id="ARBA00022741"/>
    </source>
</evidence>
<feature type="transmembrane region" description="Helical" evidence="7">
    <location>
        <begin position="7"/>
        <end position="26"/>
    </location>
</feature>
<dbReference type="Pfam" id="PF25019">
    <property type="entry name" value="LRR_R13L1-DRL21"/>
    <property type="match status" value="1"/>
</dbReference>
<dbReference type="Pfam" id="PF00931">
    <property type="entry name" value="NB-ARC"/>
    <property type="match status" value="1"/>
</dbReference>
<evidence type="ECO:0000313" key="13">
    <source>
        <dbReference type="Proteomes" id="UP000288805"/>
    </source>
</evidence>
<feature type="domain" description="R13L1/DRL21-like LRR repeat region" evidence="11">
    <location>
        <begin position="640"/>
        <end position="764"/>
    </location>
</feature>
<dbReference type="Pfam" id="PF13855">
    <property type="entry name" value="LRR_8"/>
    <property type="match status" value="1"/>
</dbReference>